<evidence type="ECO:0000313" key="1">
    <source>
        <dbReference type="EMBL" id="MDD7973189.1"/>
    </source>
</evidence>
<name>A0ABT5TE04_9RHOB</name>
<keyword evidence="2" id="KW-1185">Reference proteome</keyword>
<proteinExistence type="predicted"/>
<protein>
    <recommendedName>
        <fullName evidence="3">Restriction endonuclease</fullName>
    </recommendedName>
</protein>
<accession>A0ABT5TE04</accession>
<dbReference type="RefSeq" id="WP_274353860.1">
    <property type="nucleotide sequence ID" value="NZ_JAQZSM010000027.1"/>
</dbReference>
<sequence length="481" mass="54614">MKFSEIFGIGLEQPQLDFVDITPDSDMPLFIDPFAISLKGDAWSELCHQHINHFFQTALDHIRAGRDDSARAMLNGLREPNETCLGLSQGAPAGRGVGGRQAFDLYESLAASQAAQSGLLEELAECDLFVPGIGSDKISDITTNIIRHPLIKYTQEQCALHDIDLQGDYPSGRYWDIDAGAWRHDYVRLPVVAQKRLILVPKYTVRRKMALTSQEFYSQHILNFIQEEEMQRGSPLVRVLRDGTRRPPTKKSLKERFPFSKDFVARFSEEHPEVLNRYKRLYAELEGAQGTLRHEDFDDEFDEVLLAQALAETLLSIPPGNANADRYHKFIMGALEFIFWPNLICPKKEQEIHEGRKRIDIIYTNAAQSGFFWRAHTAHNIASRMIMVECKNYSKDLANPELDQLSGRFAVNRGQLGMLLYRTVENYGRLCARCRDAAQDGRGFMLALGDEQVTEFLNLIADGQRAAIDARLQAMFNELIA</sequence>
<evidence type="ECO:0008006" key="3">
    <source>
        <dbReference type="Google" id="ProtNLM"/>
    </source>
</evidence>
<dbReference type="EMBL" id="JAQZSM010000027">
    <property type="protein sequence ID" value="MDD7973189.1"/>
    <property type="molecule type" value="Genomic_DNA"/>
</dbReference>
<comment type="caution">
    <text evidence="1">The sequence shown here is derived from an EMBL/GenBank/DDBJ whole genome shotgun (WGS) entry which is preliminary data.</text>
</comment>
<gene>
    <name evidence="1" type="ORF">PUT78_19065</name>
</gene>
<evidence type="ECO:0000313" key="2">
    <source>
        <dbReference type="Proteomes" id="UP001431784"/>
    </source>
</evidence>
<organism evidence="1 2">
    <name type="scientific">Roseinatronobacter alkalisoli</name>
    <dbReference type="NCBI Taxonomy" id="3028235"/>
    <lineage>
        <taxon>Bacteria</taxon>
        <taxon>Pseudomonadati</taxon>
        <taxon>Pseudomonadota</taxon>
        <taxon>Alphaproteobacteria</taxon>
        <taxon>Rhodobacterales</taxon>
        <taxon>Paracoccaceae</taxon>
        <taxon>Roseinatronobacter</taxon>
    </lineage>
</organism>
<dbReference type="Proteomes" id="UP001431784">
    <property type="component" value="Unassembled WGS sequence"/>
</dbReference>
<reference evidence="1" key="1">
    <citation type="submission" date="2023-02" db="EMBL/GenBank/DDBJ databases">
        <title>Description of Roseinatronobacter alkalisoli sp. nov., an alkaliphilic bacerium isolated from soda soil.</title>
        <authorList>
            <person name="Wei W."/>
        </authorList>
    </citation>
    <scope>NUCLEOTIDE SEQUENCE</scope>
    <source>
        <strain evidence="1">HJB301</strain>
    </source>
</reference>